<evidence type="ECO:0000256" key="6">
    <source>
        <dbReference type="SAM" id="Phobius"/>
    </source>
</evidence>
<evidence type="ECO:0000256" key="5">
    <source>
        <dbReference type="ARBA" id="ARBA00023136"/>
    </source>
</evidence>
<evidence type="ECO:0000313" key="9">
    <source>
        <dbReference type="Proteomes" id="UP001152646"/>
    </source>
</evidence>
<evidence type="ECO:0000256" key="1">
    <source>
        <dbReference type="ARBA" id="ARBA00004651"/>
    </source>
</evidence>
<dbReference type="CDD" id="cd17323">
    <property type="entry name" value="MFS_Tpo1_MDR_like"/>
    <property type="match status" value="1"/>
</dbReference>
<feature type="transmembrane region" description="Helical" evidence="6">
    <location>
        <begin position="481"/>
        <end position="503"/>
    </location>
</feature>
<dbReference type="EMBL" id="CAJVPA010000022">
    <property type="protein sequence ID" value="CAG8243524.1"/>
    <property type="molecule type" value="Genomic_DNA"/>
</dbReference>
<feature type="transmembrane region" description="Helical" evidence="6">
    <location>
        <begin position="113"/>
        <end position="131"/>
    </location>
</feature>
<name>A0A9W4N3T1_9EURO</name>
<dbReference type="InterPro" id="IPR005829">
    <property type="entry name" value="Sugar_transporter_CS"/>
</dbReference>
<feature type="transmembrane region" description="Helical" evidence="6">
    <location>
        <begin position="201"/>
        <end position="220"/>
    </location>
</feature>
<dbReference type="GO" id="GO:0140115">
    <property type="term" value="P:export across plasma membrane"/>
    <property type="evidence" value="ECO:0007669"/>
    <property type="project" value="UniProtKB-ARBA"/>
</dbReference>
<reference evidence="8" key="1">
    <citation type="submission" date="2021-07" db="EMBL/GenBank/DDBJ databases">
        <authorList>
            <person name="Branca A.L. A."/>
        </authorList>
    </citation>
    <scope>NUCLEOTIDE SEQUENCE</scope>
</reference>
<evidence type="ECO:0000256" key="4">
    <source>
        <dbReference type="ARBA" id="ARBA00022989"/>
    </source>
</evidence>
<evidence type="ECO:0000256" key="3">
    <source>
        <dbReference type="ARBA" id="ARBA00022692"/>
    </source>
</evidence>
<keyword evidence="5 6" id="KW-0472">Membrane</keyword>
<feature type="domain" description="Major facilitator superfamily (MFS) profile" evidence="7">
    <location>
        <begin position="47"/>
        <end position="507"/>
    </location>
</feature>
<feature type="transmembrane region" description="Helical" evidence="6">
    <location>
        <begin position="269"/>
        <end position="296"/>
    </location>
</feature>
<dbReference type="PANTHER" id="PTHR23502:SF7">
    <property type="entry name" value="DRUG_PROTON ANTIPORTER YHK8-RELATED"/>
    <property type="match status" value="1"/>
</dbReference>
<feature type="transmembrane region" description="Helical" evidence="6">
    <location>
        <begin position="384"/>
        <end position="412"/>
    </location>
</feature>
<feature type="transmembrane region" description="Helical" evidence="6">
    <location>
        <begin position="81"/>
        <end position="101"/>
    </location>
</feature>
<sequence>MDVMGPASDAEHSAHAERKEVDLLVTFDPETSPVCSYSLSLARKWLIVIIICTATVCVTCTSSIYTTTYAQMDAEFNTSRLLSTIGLSVFVLGISMGPLLTSPLSEWFGRKPIYLVAWSFFIVWNIPPAVARNIQTIIIARFFTGFTGGTFLAVAGGTVRDLFSDHSIQKPMALVSAAPFIGPCFGPLIGGFINFNTHWRWTYYFVIIWSVVLLVLISVFTPETYHPAKLQSAAKKLRKRTGNNRYQAAVNHGNQSKGRMLLISLLRPFQLLFLEPMCLCLSLYSALLLGILYLFFGAFPLVFQTQYGMNLWQIGLTFLGIIIGMIAAALSTPVWIKVRQHLLNKSKEGAGVRCPEYRLPPAILGGFLTPIGLFWFGWTTRPDIHWIVPILGSGVFGLGNLLTFMGIFTFLVSQYVGVTTCSSWISKQGQSQLTQIIPKQVDAYPQYAASALAANGFARSSFAAAFPLFGIQLYQGLGYQWATSLLAFLTVAMMPFPCIFFIYGKAIRGKSRFATAS</sequence>
<dbReference type="InterPro" id="IPR011701">
    <property type="entry name" value="MFS"/>
</dbReference>
<gene>
    <name evidence="8" type="ORF">PSALAMII_LOCUS604</name>
</gene>
<dbReference type="PROSITE" id="PS50850">
    <property type="entry name" value="MFS"/>
    <property type="match status" value="1"/>
</dbReference>
<evidence type="ECO:0000313" key="8">
    <source>
        <dbReference type="EMBL" id="CAG8243524.1"/>
    </source>
</evidence>
<comment type="similarity">
    <text evidence="2">Belongs to the major facilitator superfamily.</text>
</comment>
<evidence type="ECO:0000259" key="7">
    <source>
        <dbReference type="PROSITE" id="PS50850"/>
    </source>
</evidence>
<evidence type="ECO:0000256" key="2">
    <source>
        <dbReference type="ARBA" id="ARBA00008335"/>
    </source>
</evidence>
<keyword evidence="3 6" id="KW-0812">Transmembrane</keyword>
<comment type="caution">
    <text evidence="8">The sequence shown here is derived from an EMBL/GenBank/DDBJ whole genome shotgun (WGS) entry which is preliminary data.</text>
</comment>
<proteinExistence type="inferred from homology"/>
<accession>A0A9W4N3T1</accession>
<dbReference type="Pfam" id="PF07690">
    <property type="entry name" value="MFS_1"/>
    <property type="match status" value="1"/>
</dbReference>
<dbReference type="Proteomes" id="UP001152646">
    <property type="component" value="Unassembled WGS sequence"/>
</dbReference>
<feature type="transmembrane region" description="Helical" evidence="6">
    <location>
        <begin position="171"/>
        <end position="195"/>
    </location>
</feature>
<organism evidence="8 9">
    <name type="scientific">Penicillium salamii</name>
    <dbReference type="NCBI Taxonomy" id="1612424"/>
    <lineage>
        <taxon>Eukaryota</taxon>
        <taxon>Fungi</taxon>
        <taxon>Dikarya</taxon>
        <taxon>Ascomycota</taxon>
        <taxon>Pezizomycotina</taxon>
        <taxon>Eurotiomycetes</taxon>
        <taxon>Eurotiomycetidae</taxon>
        <taxon>Eurotiales</taxon>
        <taxon>Aspergillaceae</taxon>
        <taxon>Penicillium</taxon>
    </lineage>
</organism>
<feature type="transmembrane region" description="Helical" evidence="6">
    <location>
        <begin position="316"/>
        <end position="336"/>
    </location>
</feature>
<dbReference type="Gene3D" id="1.20.1250.20">
    <property type="entry name" value="MFS general substrate transporter like domains"/>
    <property type="match status" value="1"/>
</dbReference>
<dbReference type="OrthoDB" id="3561359at2759"/>
<dbReference type="InterPro" id="IPR020846">
    <property type="entry name" value="MFS_dom"/>
</dbReference>
<feature type="transmembrane region" description="Helical" evidence="6">
    <location>
        <begin position="357"/>
        <end position="378"/>
    </location>
</feature>
<comment type="subcellular location">
    <subcellularLocation>
        <location evidence="1">Cell membrane</location>
        <topology evidence="1">Multi-pass membrane protein</topology>
    </subcellularLocation>
</comment>
<feature type="transmembrane region" description="Helical" evidence="6">
    <location>
        <begin position="45"/>
        <end position="66"/>
    </location>
</feature>
<dbReference type="GO" id="GO:0005886">
    <property type="term" value="C:plasma membrane"/>
    <property type="evidence" value="ECO:0007669"/>
    <property type="project" value="UniProtKB-SubCell"/>
</dbReference>
<dbReference type="PROSITE" id="PS00216">
    <property type="entry name" value="SUGAR_TRANSPORT_1"/>
    <property type="match status" value="1"/>
</dbReference>
<dbReference type="AlphaFoldDB" id="A0A9W4N3T1"/>
<dbReference type="GO" id="GO:0022857">
    <property type="term" value="F:transmembrane transporter activity"/>
    <property type="evidence" value="ECO:0007669"/>
    <property type="project" value="InterPro"/>
</dbReference>
<keyword evidence="4 6" id="KW-1133">Transmembrane helix</keyword>
<feature type="transmembrane region" description="Helical" evidence="6">
    <location>
        <begin position="137"/>
        <end position="159"/>
    </location>
</feature>
<dbReference type="FunFam" id="1.20.1250.20:FF:000082">
    <property type="entry name" value="MFS multidrug transporter, putative"/>
    <property type="match status" value="1"/>
</dbReference>
<dbReference type="PANTHER" id="PTHR23502">
    <property type="entry name" value="MAJOR FACILITATOR SUPERFAMILY"/>
    <property type="match status" value="1"/>
</dbReference>
<dbReference type="GO" id="GO:0042908">
    <property type="term" value="P:xenobiotic transport"/>
    <property type="evidence" value="ECO:0007669"/>
    <property type="project" value="UniProtKB-ARBA"/>
</dbReference>
<dbReference type="InterPro" id="IPR036259">
    <property type="entry name" value="MFS_trans_sf"/>
</dbReference>
<dbReference type="SUPFAM" id="SSF103473">
    <property type="entry name" value="MFS general substrate transporter"/>
    <property type="match status" value="1"/>
</dbReference>
<protein>
    <recommendedName>
        <fullName evidence="7">Major facilitator superfamily (MFS) profile domain-containing protein</fullName>
    </recommendedName>
</protein>